<dbReference type="AlphaFoldDB" id="A0AB37TKC1"/>
<dbReference type="Proteomes" id="UP000271320">
    <property type="component" value="Unassembled WGS sequence"/>
</dbReference>
<dbReference type="RefSeq" id="WP_125530203.1">
    <property type="nucleotide sequence ID" value="NZ_BKDB01000009.1"/>
</dbReference>
<sequence>MQTESLNIWGAAKVLTHYLPFRSQKAWYRYLYRNPRDYLNQDGYKINVHVINGERRYTKLALAAFITAHRNGNEQHTKGLIK</sequence>
<comment type="caution">
    <text evidence="1">The sequence shown here is derived from an EMBL/GenBank/DDBJ whole genome shotgun (WGS) entry which is preliminary data.</text>
</comment>
<organism evidence="1 2">
    <name type="scientific">Acinetobacter pittii</name>
    <name type="common">Acinetobacter genomosp. 3</name>
    <dbReference type="NCBI Taxonomy" id="48296"/>
    <lineage>
        <taxon>Bacteria</taxon>
        <taxon>Pseudomonadati</taxon>
        <taxon>Pseudomonadota</taxon>
        <taxon>Gammaproteobacteria</taxon>
        <taxon>Moraxellales</taxon>
        <taxon>Moraxellaceae</taxon>
        <taxon>Acinetobacter</taxon>
        <taxon>Acinetobacter calcoaceticus/baumannii complex</taxon>
    </lineage>
</organism>
<protein>
    <submittedName>
        <fullName evidence="1">Uncharacterized protein</fullName>
    </submittedName>
</protein>
<evidence type="ECO:0000313" key="1">
    <source>
        <dbReference type="EMBL" id="RSO63382.1"/>
    </source>
</evidence>
<proteinExistence type="predicted"/>
<evidence type="ECO:0000313" key="2">
    <source>
        <dbReference type="Proteomes" id="UP000271320"/>
    </source>
</evidence>
<gene>
    <name evidence="1" type="ORF">EA752_01275</name>
</gene>
<accession>A0AB37TKC1</accession>
<reference evidence="1 2" key="1">
    <citation type="submission" date="2018-10" db="EMBL/GenBank/DDBJ databases">
        <title>GWAS and RNA-Seq identify cryptic mechanisms of antimicrobial resistance in Acinetobacter baumannii.</title>
        <authorList>
            <person name="Sahl J.W."/>
        </authorList>
    </citation>
    <scope>NUCLEOTIDE SEQUENCE [LARGE SCALE GENOMIC DNA]</scope>
    <source>
        <strain evidence="1 2">TG41884</strain>
    </source>
</reference>
<dbReference type="EMBL" id="RFEW01000001">
    <property type="protein sequence ID" value="RSO63382.1"/>
    <property type="molecule type" value="Genomic_DNA"/>
</dbReference>
<name>A0AB37TKC1_ACIPI</name>